<dbReference type="Ensembl" id="ENSSANT00000048223.1">
    <property type="protein sequence ID" value="ENSSANP00000045339.1"/>
    <property type="gene ID" value="ENSSANG00000022888.1"/>
</dbReference>
<dbReference type="GO" id="GO:0004888">
    <property type="term" value="F:transmembrane signaling receptor activity"/>
    <property type="evidence" value="ECO:0007669"/>
    <property type="project" value="TreeGrafter"/>
</dbReference>
<dbReference type="Proteomes" id="UP000472260">
    <property type="component" value="Unassembled WGS sequence"/>
</dbReference>
<keyword evidence="2" id="KW-0812">Transmembrane</keyword>
<dbReference type="AlphaFoldDB" id="A0A671NGX9"/>
<organism evidence="4 5">
    <name type="scientific">Sinocyclocheilus anshuiensis</name>
    <dbReference type="NCBI Taxonomy" id="1608454"/>
    <lineage>
        <taxon>Eukaryota</taxon>
        <taxon>Metazoa</taxon>
        <taxon>Chordata</taxon>
        <taxon>Craniata</taxon>
        <taxon>Vertebrata</taxon>
        <taxon>Euteleostomi</taxon>
        <taxon>Actinopterygii</taxon>
        <taxon>Neopterygii</taxon>
        <taxon>Teleostei</taxon>
        <taxon>Ostariophysi</taxon>
        <taxon>Cypriniformes</taxon>
        <taxon>Cyprinidae</taxon>
        <taxon>Cyprininae</taxon>
        <taxon>Sinocyclocheilus</taxon>
    </lineage>
</organism>
<sequence>MWKAQVRSLYIRTTGNHVTFHTIYPPDYETNTKYFGKTDGFFFEKLVETSHPNRWVKQGRFALFDNTSACILTAAILKLVAEDSGYYAFGVDIKLLPDLMGDEIQLTVIMGENPLTCFIFSMTRKEKLKSHHMTPLIVTLITITNVLTDMKASSLQDEYVKMHSVVLTNSPTARSDRGSVIHDFHRPANTEPVHSTDACYIDFVQPNLDQIYTEINPDVVQESHSHQQPIKITVSSHFSCNSFSVTLYSKVPFVNIS</sequence>
<protein>
    <submittedName>
        <fullName evidence="4">Uncharacterized protein</fullName>
    </submittedName>
</protein>
<dbReference type="PANTHER" id="PTHR11860">
    <property type="entry name" value="POLYMERIC-IMMUNOGLOBULIN RECEPTOR"/>
    <property type="match status" value="1"/>
</dbReference>
<evidence type="ECO:0000313" key="4">
    <source>
        <dbReference type="Ensembl" id="ENSSANP00000045339.1"/>
    </source>
</evidence>
<reference evidence="4" key="2">
    <citation type="submission" date="2025-09" db="UniProtKB">
        <authorList>
            <consortium name="Ensembl"/>
        </authorList>
    </citation>
    <scope>IDENTIFICATION</scope>
</reference>
<proteinExistence type="predicted"/>
<keyword evidence="5" id="KW-1185">Reference proteome</keyword>
<evidence type="ECO:0000256" key="3">
    <source>
        <dbReference type="ARBA" id="ARBA00023136"/>
    </source>
</evidence>
<dbReference type="GO" id="GO:0005886">
    <property type="term" value="C:plasma membrane"/>
    <property type="evidence" value="ECO:0007669"/>
    <property type="project" value="TreeGrafter"/>
</dbReference>
<dbReference type="InterPro" id="IPR050671">
    <property type="entry name" value="CD300_family_receptors"/>
</dbReference>
<dbReference type="InterPro" id="IPR013783">
    <property type="entry name" value="Ig-like_fold"/>
</dbReference>
<evidence type="ECO:0000313" key="5">
    <source>
        <dbReference type="Proteomes" id="UP000472260"/>
    </source>
</evidence>
<keyword evidence="3" id="KW-0472">Membrane</keyword>
<accession>A0A671NGX9</accession>
<evidence type="ECO:0000256" key="1">
    <source>
        <dbReference type="ARBA" id="ARBA00004370"/>
    </source>
</evidence>
<comment type="subcellular location">
    <subcellularLocation>
        <location evidence="1">Membrane</location>
    </subcellularLocation>
</comment>
<dbReference type="PANTHER" id="PTHR11860:SF118">
    <property type="entry name" value="CMRF35-LIKE MOLECULE 3-RELATED"/>
    <property type="match status" value="1"/>
</dbReference>
<dbReference type="Gene3D" id="2.60.40.10">
    <property type="entry name" value="Immunoglobulins"/>
    <property type="match status" value="1"/>
</dbReference>
<evidence type="ECO:0000256" key="2">
    <source>
        <dbReference type="ARBA" id="ARBA00022692"/>
    </source>
</evidence>
<name>A0A671NGX9_9TELE</name>
<reference evidence="4" key="1">
    <citation type="submission" date="2025-08" db="UniProtKB">
        <authorList>
            <consortium name="Ensembl"/>
        </authorList>
    </citation>
    <scope>IDENTIFICATION</scope>
</reference>